<dbReference type="NCBIfam" id="TIGR03526">
    <property type="entry name" value="selenium_YgeY"/>
    <property type="match status" value="1"/>
</dbReference>
<dbReference type="Proteomes" id="UP000234857">
    <property type="component" value="Unassembled WGS sequence"/>
</dbReference>
<dbReference type="InterPro" id="IPR002933">
    <property type="entry name" value="Peptidase_M20"/>
</dbReference>
<dbReference type="GO" id="GO:0046872">
    <property type="term" value="F:metal ion binding"/>
    <property type="evidence" value="ECO:0007669"/>
    <property type="project" value="UniProtKB-KW"/>
</dbReference>
<gene>
    <name evidence="4" type="ORF">C0601_12395</name>
</gene>
<dbReference type="EMBL" id="PKTG01000130">
    <property type="protein sequence ID" value="PLX15769.1"/>
    <property type="molecule type" value="Genomic_DNA"/>
</dbReference>
<dbReference type="Pfam" id="PF07687">
    <property type="entry name" value="M20_dimer"/>
    <property type="match status" value="1"/>
</dbReference>
<dbReference type="SUPFAM" id="SSF53187">
    <property type="entry name" value="Zn-dependent exopeptidases"/>
    <property type="match status" value="1"/>
</dbReference>
<proteinExistence type="predicted"/>
<dbReference type="InterPro" id="IPR050072">
    <property type="entry name" value="Peptidase_M20A"/>
</dbReference>
<dbReference type="NCBIfam" id="NF009555">
    <property type="entry name" value="PRK13004.1"/>
    <property type="match status" value="1"/>
</dbReference>
<accession>A0A2N5ZAW3</accession>
<dbReference type="AlphaFoldDB" id="A0A2N5ZAW3"/>
<keyword evidence="2 4" id="KW-0378">Hydrolase</keyword>
<dbReference type="Pfam" id="PF01546">
    <property type="entry name" value="Peptidase_M20"/>
    <property type="match status" value="1"/>
</dbReference>
<dbReference type="InterPro" id="IPR017706">
    <property type="entry name" value="Peptidase_M20/DapE_YgeY"/>
</dbReference>
<dbReference type="Gene3D" id="3.40.630.10">
    <property type="entry name" value="Zn peptidases"/>
    <property type="match status" value="1"/>
</dbReference>
<evidence type="ECO:0000313" key="5">
    <source>
        <dbReference type="Proteomes" id="UP000234857"/>
    </source>
</evidence>
<name>A0A2N5ZAW3_MUIH1</name>
<dbReference type="InterPro" id="IPR036264">
    <property type="entry name" value="Bact_exopeptidase_dim_dom"/>
</dbReference>
<dbReference type="PANTHER" id="PTHR43808:SF31">
    <property type="entry name" value="N-ACETYL-L-CITRULLINE DEACETYLASE"/>
    <property type="match status" value="1"/>
</dbReference>
<organism evidence="4 5">
    <name type="scientific">Muiribacterium halophilum</name>
    <dbReference type="NCBI Taxonomy" id="2053465"/>
    <lineage>
        <taxon>Bacteria</taxon>
        <taxon>Candidatus Muiribacteriota</taxon>
        <taxon>Candidatus Muiribacteriia</taxon>
        <taxon>Candidatus Muiribacteriales</taxon>
        <taxon>Candidatus Muiribacteriaceae</taxon>
        <taxon>Candidatus Muiribacterium</taxon>
    </lineage>
</organism>
<comment type="caution">
    <text evidence="4">The sequence shown here is derived from an EMBL/GenBank/DDBJ whole genome shotgun (WGS) entry which is preliminary data.</text>
</comment>
<evidence type="ECO:0000256" key="2">
    <source>
        <dbReference type="ARBA" id="ARBA00022801"/>
    </source>
</evidence>
<reference evidence="4 5" key="1">
    <citation type="submission" date="2017-11" db="EMBL/GenBank/DDBJ databases">
        <title>Genome-resolved metagenomics identifies genetic mobility, metabolic interactions, and unexpected diversity in perchlorate-reducing communities.</title>
        <authorList>
            <person name="Barnum T.P."/>
            <person name="Figueroa I.A."/>
            <person name="Carlstrom C.I."/>
            <person name="Lucas L.N."/>
            <person name="Engelbrektson A.L."/>
            <person name="Coates J.D."/>
        </authorList>
    </citation>
    <scope>NUCLEOTIDE SEQUENCE [LARGE SCALE GENOMIC DNA]</scope>
    <source>
        <strain evidence="4">BM706</strain>
    </source>
</reference>
<dbReference type="InterPro" id="IPR011650">
    <property type="entry name" value="Peptidase_M20_dimer"/>
</dbReference>
<evidence type="ECO:0000259" key="3">
    <source>
        <dbReference type="Pfam" id="PF07687"/>
    </source>
</evidence>
<evidence type="ECO:0000313" key="4">
    <source>
        <dbReference type="EMBL" id="PLX15769.1"/>
    </source>
</evidence>
<evidence type="ECO:0000256" key="1">
    <source>
        <dbReference type="ARBA" id="ARBA00022723"/>
    </source>
</evidence>
<dbReference type="SUPFAM" id="SSF55031">
    <property type="entry name" value="Bacterial exopeptidase dimerisation domain"/>
    <property type="match status" value="1"/>
</dbReference>
<dbReference type="GO" id="GO:0006526">
    <property type="term" value="P:L-arginine biosynthetic process"/>
    <property type="evidence" value="ECO:0007669"/>
    <property type="project" value="TreeGrafter"/>
</dbReference>
<keyword evidence="1" id="KW-0479">Metal-binding</keyword>
<protein>
    <submittedName>
        <fullName evidence="4">YgeY family selenium metabolism-linked hydrolase</fullName>
    </submittedName>
</protein>
<dbReference type="GO" id="GO:0008777">
    <property type="term" value="F:acetylornithine deacetylase activity"/>
    <property type="evidence" value="ECO:0007669"/>
    <property type="project" value="TreeGrafter"/>
</dbReference>
<sequence length="399" mass="45063">MKEKVLERVEHYRDEIIGLVQKMIQTKSYSKQEEDQVKLLVKTMQNLGYDEAFTDALGNAIGKIGNGDKVIFYDGHIDTVEVVDPANWQYPPFDAEIHDNKIYGRGTVDEKSGVACMIYAGKIMKELGLLDGYTLYVIGSVMEEDCDGYCHIHIHDHEKIEADYAVLAEPTNMDVYRGHRGRMEMIVKVKGKAAHGAHCDRGDNAIYKMASLVKEIEELHKRLKVDDFLGKGSITISKIESTAPSQCSVSDSCTIYLDRRLTVGETKESAVQEIKDLPSYEKIGAKVEVLEYDQKAWTGFRARQEAYFPTWVLPEKHELVQAAKKAADMFNKKETKISRWVFSTNGVATMGRYNIPTIGFAPGREELAHSIEEYVEIDELITATQIYAMIPSLLKEQGE</sequence>
<feature type="domain" description="Peptidase M20 dimerisation" evidence="3">
    <location>
        <begin position="178"/>
        <end position="277"/>
    </location>
</feature>
<dbReference type="Gene3D" id="3.30.70.360">
    <property type="match status" value="1"/>
</dbReference>
<dbReference type="PANTHER" id="PTHR43808">
    <property type="entry name" value="ACETYLORNITHINE DEACETYLASE"/>
    <property type="match status" value="1"/>
</dbReference>